<reference evidence="3 4" key="1">
    <citation type="submission" date="2019-11" db="EMBL/GenBank/DDBJ databases">
        <authorList>
            <person name="Holert J."/>
        </authorList>
    </citation>
    <scope>NUCLEOTIDE SEQUENCE [LARGE SCALE GENOMIC DNA]</scope>
    <source>
        <strain evidence="3">BC5_2</strain>
    </source>
</reference>
<dbReference type="Proteomes" id="UP000434580">
    <property type="component" value="Unassembled WGS sequence"/>
</dbReference>
<dbReference type="InterPro" id="IPR029063">
    <property type="entry name" value="SAM-dependent_MTases_sf"/>
</dbReference>
<dbReference type="SUPFAM" id="SSF53335">
    <property type="entry name" value="S-adenosyl-L-methionine-dependent methyltransferases"/>
    <property type="match status" value="1"/>
</dbReference>
<dbReference type="Gene3D" id="3.40.50.150">
    <property type="entry name" value="Vaccinia Virus protein VP39"/>
    <property type="match status" value="1"/>
</dbReference>
<sequence length="193" mass="21631">MRSLPTILVLYLLLSTPPASANDSWEGYIDGRVNSGVYYLVNESLEKLHTQNPNLATVKNKRAFEFGSGSGNEAIFLLKRGRGLNCIDSSSRSHQIISQRAEEYGESFRFNLSSFSEAPLSGKYHFVYSINALPFEKRSSMLGLFKRIQDHLSPNGVFAFTFNGPKCGSTFGYTRKEIHSLLSESGFKVEYFS</sequence>
<feature type="signal peptide" evidence="1">
    <location>
        <begin position="1"/>
        <end position="21"/>
    </location>
</feature>
<gene>
    <name evidence="3" type="ORF">DPBNPPHM_01280</name>
</gene>
<accession>A0A5S9Q662</accession>
<evidence type="ECO:0000256" key="1">
    <source>
        <dbReference type="SAM" id="SignalP"/>
    </source>
</evidence>
<keyword evidence="1" id="KW-0732">Signal</keyword>
<dbReference type="AlphaFoldDB" id="A0A5S9Q662"/>
<name>A0A5S9Q662_9GAMM</name>
<dbReference type="Pfam" id="PF13649">
    <property type="entry name" value="Methyltransf_25"/>
    <property type="match status" value="1"/>
</dbReference>
<proteinExistence type="predicted"/>
<organism evidence="3 4">
    <name type="scientific">BD1-7 clade bacterium</name>
    <dbReference type="NCBI Taxonomy" id="2029982"/>
    <lineage>
        <taxon>Bacteria</taxon>
        <taxon>Pseudomonadati</taxon>
        <taxon>Pseudomonadota</taxon>
        <taxon>Gammaproteobacteria</taxon>
        <taxon>Cellvibrionales</taxon>
        <taxon>Spongiibacteraceae</taxon>
        <taxon>BD1-7 clade</taxon>
    </lineage>
</organism>
<feature type="domain" description="Methyltransferase" evidence="2">
    <location>
        <begin position="65"/>
        <end position="156"/>
    </location>
</feature>
<feature type="chain" id="PRO_5030138097" description="Methyltransferase domain-containing protein" evidence="1">
    <location>
        <begin position="22"/>
        <end position="193"/>
    </location>
</feature>
<evidence type="ECO:0000313" key="3">
    <source>
        <dbReference type="EMBL" id="CAA0109368.1"/>
    </source>
</evidence>
<evidence type="ECO:0000259" key="2">
    <source>
        <dbReference type="Pfam" id="PF13649"/>
    </source>
</evidence>
<dbReference type="InterPro" id="IPR041698">
    <property type="entry name" value="Methyltransf_25"/>
</dbReference>
<protein>
    <recommendedName>
        <fullName evidence="2">Methyltransferase domain-containing protein</fullName>
    </recommendedName>
</protein>
<dbReference type="EMBL" id="CACSII010000016">
    <property type="protein sequence ID" value="CAA0109368.1"/>
    <property type="molecule type" value="Genomic_DNA"/>
</dbReference>
<dbReference type="CDD" id="cd02440">
    <property type="entry name" value="AdoMet_MTases"/>
    <property type="match status" value="1"/>
</dbReference>
<evidence type="ECO:0000313" key="4">
    <source>
        <dbReference type="Proteomes" id="UP000434580"/>
    </source>
</evidence>
<dbReference type="OrthoDB" id="9786503at2"/>